<name>A0A8D8G1G0_CULPI</name>
<protein>
    <submittedName>
        <fullName evidence="1">(northern house mosquito) hypothetical protein</fullName>
    </submittedName>
</protein>
<reference evidence="1" key="1">
    <citation type="submission" date="2021-05" db="EMBL/GenBank/DDBJ databases">
        <authorList>
            <person name="Alioto T."/>
            <person name="Alioto T."/>
            <person name="Gomez Garrido J."/>
        </authorList>
    </citation>
    <scope>NUCLEOTIDE SEQUENCE</scope>
</reference>
<dbReference type="AlphaFoldDB" id="A0A8D8G1G0"/>
<dbReference type="EMBL" id="HBUE01118480">
    <property type="protein sequence ID" value="CAG6491336.1"/>
    <property type="molecule type" value="Transcribed_RNA"/>
</dbReference>
<sequence length="173" mass="18694">MAISSGMNATHYDVPVERFRSLQRDVFQLRPRMHGAIFFNGATPRLLSTACVVVERHQLAMLSDCGRCQSETTLLVVGQVQVIASSSISNDLQAMITSASLLLVHLDLDLDKLVRGQEVRRELCMTLQKIRDKSASLALLGPLPPSGGDDGPSRLVAAQLKGAYPVGTWAGPP</sequence>
<organism evidence="1">
    <name type="scientific">Culex pipiens</name>
    <name type="common">House mosquito</name>
    <dbReference type="NCBI Taxonomy" id="7175"/>
    <lineage>
        <taxon>Eukaryota</taxon>
        <taxon>Metazoa</taxon>
        <taxon>Ecdysozoa</taxon>
        <taxon>Arthropoda</taxon>
        <taxon>Hexapoda</taxon>
        <taxon>Insecta</taxon>
        <taxon>Pterygota</taxon>
        <taxon>Neoptera</taxon>
        <taxon>Endopterygota</taxon>
        <taxon>Diptera</taxon>
        <taxon>Nematocera</taxon>
        <taxon>Culicoidea</taxon>
        <taxon>Culicidae</taxon>
        <taxon>Culicinae</taxon>
        <taxon>Culicini</taxon>
        <taxon>Culex</taxon>
        <taxon>Culex</taxon>
    </lineage>
</organism>
<evidence type="ECO:0000313" key="1">
    <source>
        <dbReference type="EMBL" id="CAG6491336.1"/>
    </source>
</evidence>
<proteinExistence type="predicted"/>
<accession>A0A8D8G1G0</accession>